<dbReference type="Pfam" id="PF02687">
    <property type="entry name" value="FtsX"/>
    <property type="match status" value="1"/>
</dbReference>
<feature type="transmembrane region" description="Helical" evidence="7">
    <location>
        <begin position="281"/>
        <end position="307"/>
    </location>
</feature>
<keyword evidence="2" id="KW-1003">Cell membrane</keyword>
<dbReference type="Proteomes" id="UP000265715">
    <property type="component" value="Unassembled WGS sequence"/>
</dbReference>
<dbReference type="EMBL" id="QXDL01000076">
    <property type="protein sequence ID" value="RIH84292.1"/>
    <property type="molecule type" value="Genomic_DNA"/>
</dbReference>
<proteinExistence type="inferred from homology"/>
<name>A0A399EP77_9DEIN</name>
<protein>
    <recommendedName>
        <fullName evidence="8">ABC3 transporter permease C-terminal domain-containing protein</fullName>
    </recommendedName>
</protein>
<dbReference type="AlphaFoldDB" id="A0A399EP77"/>
<keyword evidence="3 7" id="KW-0812">Transmembrane</keyword>
<comment type="similarity">
    <text evidence="6">Belongs to the ABC-4 integral membrane protein family.</text>
</comment>
<organism evidence="9 10">
    <name type="scientific">Calidithermus terrae</name>
    <dbReference type="NCBI Taxonomy" id="1408545"/>
    <lineage>
        <taxon>Bacteria</taxon>
        <taxon>Thermotogati</taxon>
        <taxon>Deinococcota</taxon>
        <taxon>Deinococci</taxon>
        <taxon>Thermales</taxon>
        <taxon>Thermaceae</taxon>
        <taxon>Calidithermus</taxon>
    </lineage>
</organism>
<evidence type="ECO:0000256" key="6">
    <source>
        <dbReference type="ARBA" id="ARBA00038076"/>
    </source>
</evidence>
<gene>
    <name evidence="9" type="ORF">Mterra_02015</name>
</gene>
<dbReference type="InterPro" id="IPR003838">
    <property type="entry name" value="ABC3_permease_C"/>
</dbReference>
<evidence type="ECO:0000256" key="1">
    <source>
        <dbReference type="ARBA" id="ARBA00004651"/>
    </source>
</evidence>
<dbReference type="PANTHER" id="PTHR30572">
    <property type="entry name" value="MEMBRANE COMPONENT OF TRANSPORTER-RELATED"/>
    <property type="match status" value="1"/>
</dbReference>
<feature type="transmembrane region" description="Helical" evidence="7">
    <location>
        <begin position="327"/>
        <end position="351"/>
    </location>
</feature>
<dbReference type="PANTHER" id="PTHR30572:SF4">
    <property type="entry name" value="ABC TRANSPORTER PERMEASE YTRF"/>
    <property type="match status" value="1"/>
</dbReference>
<reference evidence="9 10" key="1">
    <citation type="submission" date="2018-08" db="EMBL/GenBank/DDBJ databases">
        <title>Meiothermus terrae DSM 26712 genome sequencing project.</title>
        <authorList>
            <person name="Da Costa M.S."/>
            <person name="Albuquerque L."/>
            <person name="Raposo P."/>
            <person name="Froufe H.J.C."/>
            <person name="Barroso C.S."/>
            <person name="Egas C."/>
        </authorList>
    </citation>
    <scope>NUCLEOTIDE SEQUENCE [LARGE SCALE GENOMIC DNA]</scope>
    <source>
        <strain evidence="9 10">DSM 26712</strain>
    </source>
</reference>
<comment type="subcellular location">
    <subcellularLocation>
        <location evidence="1">Cell membrane</location>
        <topology evidence="1">Multi-pass membrane protein</topology>
    </subcellularLocation>
</comment>
<keyword evidence="10" id="KW-1185">Reference proteome</keyword>
<keyword evidence="5 7" id="KW-0472">Membrane</keyword>
<evidence type="ECO:0000256" key="3">
    <source>
        <dbReference type="ARBA" id="ARBA00022692"/>
    </source>
</evidence>
<evidence type="ECO:0000256" key="2">
    <source>
        <dbReference type="ARBA" id="ARBA00022475"/>
    </source>
</evidence>
<feature type="transmembrane region" description="Helical" evidence="7">
    <location>
        <begin position="12"/>
        <end position="35"/>
    </location>
</feature>
<dbReference type="InterPro" id="IPR050250">
    <property type="entry name" value="Macrolide_Exporter_MacB"/>
</dbReference>
<feature type="domain" description="ABC3 transporter permease C-terminal" evidence="8">
    <location>
        <begin position="243"/>
        <end position="354"/>
    </location>
</feature>
<keyword evidence="4 7" id="KW-1133">Transmembrane helix</keyword>
<dbReference type="GO" id="GO:0005886">
    <property type="term" value="C:plasma membrane"/>
    <property type="evidence" value="ECO:0007669"/>
    <property type="project" value="UniProtKB-SubCell"/>
</dbReference>
<dbReference type="RefSeq" id="WP_084542194.1">
    <property type="nucleotide sequence ID" value="NZ_QXDL01000076.1"/>
</dbReference>
<evidence type="ECO:0000256" key="4">
    <source>
        <dbReference type="ARBA" id="ARBA00022989"/>
    </source>
</evidence>
<evidence type="ECO:0000313" key="10">
    <source>
        <dbReference type="Proteomes" id="UP000265715"/>
    </source>
</evidence>
<feature type="transmembrane region" description="Helical" evidence="7">
    <location>
        <begin position="233"/>
        <end position="260"/>
    </location>
</feature>
<evidence type="ECO:0000313" key="9">
    <source>
        <dbReference type="EMBL" id="RIH84292.1"/>
    </source>
</evidence>
<evidence type="ECO:0000259" key="8">
    <source>
        <dbReference type="Pfam" id="PF02687"/>
    </source>
</evidence>
<dbReference type="GO" id="GO:0022857">
    <property type="term" value="F:transmembrane transporter activity"/>
    <property type="evidence" value="ECO:0007669"/>
    <property type="project" value="TreeGrafter"/>
</dbReference>
<evidence type="ECO:0000256" key="5">
    <source>
        <dbReference type="ARBA" id="ARBA00023136"/>
    </source>
</evidence>
<evidence type="ECO:0000256" key="7">
    <source>
        <dbReference type="SAM" id="Phobius"/>
    </source>
</evidence>
<comment type="caution">
    <text evidence="9">The sequence shown here is derived from an EMBL/GenBank/DDBJ whole genome shotgun (WGS) entry which is preliminary data.</text>
</comment>
<sequence>MEAVKNALRHPLRLLVLVLSLVIGVVASFLILTILRTAELLGQPTIPPGVLRISFALEAPSSLTPAQFLEENGLQGEWVTLGQLFREDVRRGAAIGAYGFESVETMKRFLPTLRLKQGGWPKQYQLLVPQQACRLLSCRVGQTIKVLYPGTEQPVRYTVSGIVDSPLATTLLAVPAAPRGGLDWRLWAFARSQSSEELEDQVRAYLQSRGLKAADVQVLDRIGMQRSWRQLSFGFTVILGPTALVALISATLLVLFNFAVNRLERAKEVAIKRALGASRSHIALESLAEAMAIFLLAVPPSLAVTWALLDRLGGGEAQRLFYPEVGIALQVFAGIGALVLLSALGPVLALASTQPSSQLKEE</sequence>
<accession>A0A399EP77</accession>